<dbReference type="EMBL" id="KZ857441">
    <property type="protein sequence ID" value="RDX45151.1"/>
    <property type="molecule type" value="Genomic_DNA"/>
</dbReference>
<name>A0A371CY09_9APHY</name>
<feature type="region of interest" description="Disordered" evidence="1">
    <location>
        <begin position="22"/>
        <end position="79"/>
    </location>
</feature>
<dbReference type="Proteomes" id="UP000256964">
    <property type="component" value="Unassembled WGS sequence"/>
</dbReference>
<feature type="compositionally biased region" description="Basic and acidic residues" evidence="1">
    <location>
        <begin position="65"/>
        <end position="79"/>
    </location>
</feature>
<evidence type="ECO:0000313" key="3">
    <source>
        <dbReference type="Proteomes" id="UP000256964"/>
    </source>
</evidence>
<evidence type="ECO:0000256" key="1">
    <source>
        <dbReference type="SAM" id="MobiDB-lite"/>
    </source>
</evidence>
<gene>
    <name evidence="2" type="ORF">OH76DRAFT_1023012</name>
</gene>
<feature type="compositionally biased region" description="Basic and acidic residues" evidence="1">
    <location>
        <begin position="34"/>
        <end position="43"/>
    </location>
</feature>
<keyword evidence="3" id="KW-1185">Reference proteome</keyword>
<dbReference type="AlphaFoldDB" id="A0A371CY09"/>
<accession>A0A371CY09</accession>
<protein>
    <submittedName>
        <fullName evidence="2">Uncharacterized protein</fullName>
    </submittedName>
</protein>
<organism evidence="2 3">
    <name type="scientific">Lentinus brumalis</name>
    <dbReference type="NCBI Taxonomy" id="2498619"/>
    <lineage>
        <taxon>Eukaryota</taxon>
        <taxon>Fungi</taxon>
        <taxon>Dikarya</taxon>
        <taxon>Basidiomycota</taxon>
        <taxon>Agaricomycotina</taxon>
        <taxon>Agaricomycetes</taxon>
        <taxon>Polyporales</taxon>
        <taxon>Polyporaceae</taxon>
        <taxon>Lentinus</taxon>
    </lineage>
</organism>
<reference evidence="2 3" key="1">
    <citation type="journal article" date="2018" name="Biotechnol. Biofuels">
        <title>Integrative visual omics of the white-rot fungus Polyporus brumalis exposes the biotechnological potential of its oxidative enzymes for delignifying raw plant biomass.</title>
        <authorList>
            <person name="Miyauchi S."/>
            <person name="Rancon A."/>
            <person name="Drula E."/>
            <person name="Hage H."/>
            <person name="Chaduli D."/>
            <person name="Favel A."/>
            <person name="Grisel S."/>
            <person name="Henrissat B."/>
            <person name="Herpoel-Gimbert I."/>
            <person name="Ruiz-Duenas F.J."/>
            <person name="Chevret D."/>
            <person name="Hainaut M."/>
            <person name="Lin J."/>
            <person name="Wang M."/>
            <person name="Pangilinan J."/>
            <person name="Lipzen A."/>
            <person name="Lesage-Meessen L."/>
            <person name="Navarro D."/>
            <person name="Riley R."/>
            <person name="Grigoriev I.V."/>
            <person name="Zhou S."/>
            <person name="Raouche S."/>
            <person name="Rosso M.N."/>
        </authorList>
    </citation>
    <scope>NUCLEOTIDE SEQUENCE [LARGE SCALE GENOMIC DNA]</scope>
    <source>
        <strain evidence="2 3">BRFM 1820</strain>
    </source>
</reference>
<proteinExistence type="predicted"/>
<evidence type="ECO:0000313" key="2">
    <source>
        <dbReference type="EMBL" id="RDX45151.1"/>
    </source>
</evidence>
<sequence>MSSSPGTHTTCNCKSASQAEVVHNGNEKAVGAQVDEKNDKETEPDIATWSFPTPEVSHPRGAIEGVHRRTEGEGLDRMR</sequence>